<evidence type="ECO:0000313" key="2">
    <source>
        <dbReference type="Proteomes" id="UP001165060"/>
    </source>
</evidence>
<dbReference type="EMBL" id="BRYB01003622">
    <property type="protein sequence ID" value="GMI39719.1"/>
    <property type="molecule type" value="Genomic_DNA"/>
</dbReference>
<sequence>MGEGGRKRSSGGRTTYREYDGVRDVVQEIRKVSGGGGEGAVEGEVISAHVPGLEPYANFQTRRRAWSVAGGVHVVVDESDIGGFAVGEVEVLVKEEDVAAAGERLDEAKRLLGISTGEVLKDGKLFMFVKRYNPKFLAMAQAAGTM</sequence>
<protein>
    <recommendedName>
        <fullName evidence="3">Thiamine-triphosphatase</fullName>
    </recommendedName>
</protein>
<gene>
    <name evidence="1" type="ORF">TeGR_g10489</name>
</gene>
<accession>A0ABQ6N4U9</accession>
<organism evidence="1 2">
    <name type="scientific">Tetraparma gracilis</name>
    <dbReference type="NCBI Taxonomy" id="2962635"/>
    <lineage>
        <taxon>Eukaryota</taxon>
        <taxon>Sar</taxon>
        <taxon>Stramenopiles</taxon>
        <taxon>Ochrophyta</taxon>
        <taxon>Bolidophyceae</taxon>
        <taxon>Parmales</taxon>
        <taxon>Triparmaceae</taxon>
        <taxon>Tetraparma</taxon>
    </lineage>
</organism>
<dbReference type="InterPro" id="IPR033469">
    <property type="entry name" value="CYTH-like_dom_sf"/>
</dbReference>
<dbReference type="PANTHER" id="PTHR14586:SF1">
    <property type="entry name" value="THIAMINE-TRIPHOSPHATASE"/>
    <property type="match status" value="1"/>
</dbReference>
<name>A0ABQ6N4U9_9STRA</name>
<dbReference type="Proteomes" id="UP001165060">
    <property type="component" value="Unassembled WGS sequence"/>
</dbReference>
<evidence type="ECO:0008006" key="3">
    <source>
        <dbReference type="Google" id="ProtNLM"/>
    </source>
</evidence>
<evidence type="ECO:0000313" key="1">
    <source>
        <dbReference type="EMBL" id="GMI39719.1"/>
    </source>
</evidence>
<reference evidence="1 2" key="1">
    <citation type="journal article" date="2023" name="Commun. Biol.">
        <title>Genome analysis of Parmales, the sister group of diatoms, reveals the evolutionary specialization of diatoms from phago-mixotrophs to photoautotrophs.</title>
        <authorList>
            <person name="Ban H."/>
            <person name="Sato S."/>
            <person name="Yoshikawa S."/>
            <person name="Yamada K."/>
            <person name="Nakamura Y."/>
            <person name="Ichinomiya M."/>
            <person name="Sato N."/>
            <person name="Blanc-Mathieu R."/>
            <person name="Endo H."/>
            <person name="Kuwata A."/>
            <person name="Ogata H."/>
        </authorList>
    </citation>
    <scope>NUCLEOTIDE SEQUENCE [LARGE SCALE GENOMIC DNA]</scope>
</reference>
<dbReference type="Gene3D" id="2.40.320.10">
    <property type="entry name" value="Hypothetical Protein Pfu-838710-001"/>
    <property type="match status" value="1"/>
</dbReference>
<proteinExistence type="predicted"/>
<dbReference type="InterPro" id="IPR039582">
    <property type="entry name" value="THTPA"/>
</dbReference>
<dbReference type="PANTHER" id="PTHR14586">
    <property type="entry name" value="THIAMINE-TRIPHOSPHATASE"/>
    <property type="match status" value="1"/>
</dbReference>
<comment type="caution">
    <text evidence="1">The sequence shown here is derived from an EMBL/GenBank/DDBJ whole genome shotgun (WGS) entry which is preliminary data.</text>
</comment>
<keyword evidence="2" id="KW-1185">Reference proteome</keyword>
<dbReference type="SUPFAM" id="SSF55154">
    <property type="entry name" value="CYTH-like phosphatases"/>
    <property type="match status" value="1"/>
</dbReference>